<proteinExistence type="predicted"/>
<dbReference type="EMBL" id="HBGS01053202">
    <property type="protein sequence ID" value="CAD9471638.1"/>
    <property type="molecule type" value="Transcribed_RNA"/>
</dbReference>
<dbReference type="InterPro" id="IPR027417">
    <property type="entry name" value="P-loop_NTPase"/>
</dbReference>
<organism evidence="1">
    <name type="scientific">Octactis speculum</name>
    <dbReference type="NCBI Taxonomy" id="3111310"/>
    <lineage>
        <taxon>Eukaryota</taxon>
        <taxon>Sar</taxon>
        <taxon>Stramenopiles</taxon>
        <taxon>Ochrophyta</taxon>
        <taxon>Dictyochophyceae</taxon>
        <taxon>Dictyochales</taxon>
        <taxon>Dictyochaceae</taxon>
        <taxon>Octactis</taxon>
    </lineage>
</organism>
<sequence length="369" mass="41965">MCVTHIAKTGGTSLLHELSARNITFYGPEICAGDVFKTSKCHDKEGKSFFATFLRMPRHHVLSQYYQCAYSDFAVDPKHAPPLPVEMKPHPATQRSLVRSFSLWVDYFARDQNFGQLIHLNGCFKCYNPTNMQARTMVCGASTQKTYGKMQHSGGHVQSYPTREWNATLDRFDVVGITELFLESLCVILFKFSGVMERQCFCDTLTKDKSISRQAGKRPLQHNDRGGHKRARMLDLGELTLTTLAQIDNLTHTDELLYIEGLRRLLLQITQVEEELGRPILCPQDREYYSETGLLVSAAQNPSRPATQRNGKKKKFITETAGRIYSRFLISSPTNRCVFTGTQRHADFIDGHDRETRGAKKPCVCRRIT</sequence>
<name>A0A7S2GV55_9STRA</name>
<evidence type="ECO:0008006" key="2">
    <source>
        <dbReference type="Google" id="ProtNLM"/>
    </source>
</evidence>
<protein>
    <recommendedName>
        <fullName evidence="2">Sulfotransferase domain-containing protein</fullName>
    </recommendedName>
</protein>
<gene>
    <name evidence="1" type="ORF">DSPE1174_LOCUS27446</name>
</gene>
<dbReference type="AlphaFoldDB" id="A0A7S2GV55"/>
<reference evidence="1" key="1">
    <citation type="submission" date="2021-01" db="EMBL/GenBank/DDBJ databases">
        <authorList>
            <person name="Corre E."/>
            <person name="Pelletier E."/>
            <person name="Niang G."/>
            <person name="Scheremetjew M."/>
            <person name="Finn R."/>
            <person name="Kale V."/>
            <person name="Holt S."/>
            <person name="Cochrane G."/>
            <person name="Meng A."/>
            <person name="Brown T."/>
            <person name="Cohen L."/>
        </authorList>
    </citation>
    <scope>NUCLEOTIDE SEQUENCE</scope>
    <source>
        <strain evidence="1">CCMP1381</strain>
    </source>
</reference>
<evidence type="ECO:0000313" key="1">
    <source>
        <dbReference type="EMBL" id="CAD9471638.1"/>
    </source>
</evidence>
<accession>A0A7S2GV55</accession>
<dbReference type="Gene3D" id="3.40.50.300">
    <property type="entry name" value="P-loop containing nucleotide triphosphate hydrolases"/>
    <property type="match status" value="1"/>
</dbReference>